<keyword evidence="6" id="KW-1185">Reference proteome</keyword>
<dbReference type="NCBIfam" id="TIGR00502">
    <property type="entry name" value="nagB"/>
    <property type="match status" value="1"/>
</dbReference>
<dbReference type="Pfam" id="PF01182">
    <property type="entry name" value="Glucosamine_iso"/>
    <property type="match status" value="1"/>
</dbReference>
<dbReference type="KEGG" id="ssun:H9Q77_15260"/>
<proteinExistence type="predicted"/>
<dbReference type="PANTHER" id="PTHR11280">
    <property type="entry name" value="GLUCOSAMINE-6-PHOSPHATE ISOMERASE"/>
    <property type="match status" value="1"/>
</dbReference>
<dbReference type="GO" id="GO:0005975">
    <property type="term" value="P:carbohydrate metabolic process"/>
    <property type="evidence" value="ECO:0007669"/>
    <property type="project" value="InterPro"/>
</dbReference>
<dbReference type="Gene3D" id="3.40.50.1360">
    <property type="match status" value="1"/>
</dbReference>
<dbReference type="GO" id="GO:0006046">
    <property type="term" value="P:N-acetylglucosamine catabolic process"/>
    <property type="evidence" value="ECO:0007669"/>
    <property type="project" value="UniProtKB-UniRule"/>
</dbReference>
<gene>
    <name evidence="5" type="primary">nagB</name>
    <name evidence="5" type="ORF">H9Q77_15260</name>
</gene>
<evidence type="ECO:0000259" key="4">
    <source>
        <dbReference type="Pfam" id="PF01182"/>
    </source>
</evidence>
<dbReference type="InterPro" id="IPR018321">
    <property type="entry name" value="Glucosamine6P_isomerase_CS"/>
</dbReference>
<dbReference type="GO" id="GO:0019262">
    <property type="term" value="P:N-acetylneuraminate catabolic process"/>
    <property type="evidence" value="ECO:0007669"/>
    <property type="project" value="TreeGrafter"/>
</dbReference>
<reference evidence="5 6" key="1">
    <citation type="submission" date="2020-08" db="EMBL/GenBank/DDBJ databases">
        <authorList>
            <person name="Liu C."/>
            <person name="Sun Q."/>
        </authorList>
    </citation>
    <scope>NUCLEOTIDE SEQUENCE [LARGE SCALE GENOMIC DNA]</scope>
    <source>
        <strain evidence="5 6">NSJ-8</strain>
    </source>
</reference>
<dbReference type="SUPFAM" id="SSF100950">
    <property type="entry name" value="NagB/RpiA/CoA transferase-like"/>
    <property type="match status" value="1"/>
</dbReference>
<dbReference type="EC" id="3.5.99.6" evidence="3"/>
<dbReference type="InterPro" id="IPR037171">
    <property type="entry name" value="NagB/RpiA_transferase-like"/>
</dbReference>
<feature type="domain" description="Glucosamine/galactosamine-6-phosphate isomerase" evidence="4">
    <location>
        <begin position="20"/>
        <end position="226"/>
    </location>
</feature>
<dbReference type="GO" id="GO:0006043">
    <property type="term" value="P:glucosamine catabolic process"/>
    <property type="evidence" value="ECO:0007669"/>
    <property type="project" value="TreeGrafter"/>
</dbReference>
<dbReference type="InterPro" id="IPR004547">
    <property type="entry name" value="Glucosamine6P_isomerase"/>
</dbReference>
<organism evidence="5 6">
    <name type="scientific">Simiaoa sunii</name>
    <dbReference type="NCBI Taxonomy" id="2763672"/>
    <lineage>
        <taxon>Bacteria</taxon>
        <taxon>Bacillati</taxon>
        <taxon>Bacillota</taxon>
        <taxon>Clostridia</taxon>
        <taxon>Lachnospirales</taxon>
        <taxon>Lachnospiraceae</taxon>
        <taxon>Simiaoa</taxon>
    </lineage>
</organism>
<accession>A0A7G9FV03</accession>
<keyword evidence="2" id="KW-0119">Carbohydrate metabolism</keyword>
<evidence type="ECO:0000256" key="1">
    <source>
        <dbReference type="ARBA" id="ARBA00022801"/>
    </source>
</evidence>
<dbReference type="GO" id="GO:0005737">
    <property type="term" value="C:cytoplasm"/>
    <property type="evidence" value="ECO:0007669"/>
    <property type="project" value="TreeGrafter"/>
</dbReference>
<dbReference type="InterPro" id="IPR006148">
    <property type="entry name" value="Glc/Gal-6P_isomerase"/>
</dbReference>
<dbReference type="PANTHER" id="PTHR11280:SF5">
    <property type="entry name" value="GLUCOSAMINE-6-PHOSPHATE ISOMERASE"/>
    <property type="match status" value="1"/>
</dbReference>
<dbReference type="CDD" id="cd01399">
    <property type="entry name" value="GlcN6P_deaminase"/>
    <property type="match status" value="1"/>
</dbReference>
<dbReference type="RefSeq" id="WP_249326097.1">
    <property type="nucleotide sequence ID" value="NZ_CP060633.1"/>
</dbReference>
<dbReference type="EMBL" id="CP060633">
    <property type="protein sequence ID" value="QNM02385.1"/>
    <property type="molecule type" value="Genomic_DNA"/>
</dbReference>
<dbReference type="PROSITE" id="PS01161">
    <property type="entry name" value="GLC_GALNAC_ISOMERASE"/>
    <property type="match status" value="1"/>
</dbReference>
<evidence type="ECO:0000256" key="3">
    <source>
        <dbReference type="NCBIfam" id="TIGR00502"/>
    </source>
</evidence>
<dbReference type="Proteomes" id="UP000515981">
    <property type="component" value="Chromosome"/>
</dbReference>
<keyword evidence="1 5" id="KW-0378">Hydrolase</keyword>
<dbReference type="AlphaFoldDB" id="A0A7G9FV03"/>
<protein>
    <recommendedName>
        <fullName evidence="3">Glucosamine-6-phosphate deaminase</fullName>
        <ecNumber evidence="3">3.5.99.6</ecNumber>
    </recommendedName>
</protein>
<evidence type="ECO:0000256" key="2">
    <source>
        <dbReference type="ARBA" id="ARBA00023277"/>
    </source>
</evidence>
<dbReference type="GO" id="GO:0004342">
    <property type="term" value="F:glucosamine-6-phosphate deaminase activity"/>
    <property type="evidence" value="ECO:0007669"/>
    <property type="project" value="UniProtKB-UniRule"/>
</dbReference>
<evidence type="ECO:0000313" key="5">
    <source>
        <dbReference type="EMBL" id="QNM02385.1"/>
    </source>
</evidence>
<evidence type="ECO:0000313" key="6">
    <source>
        <dbReference type="Proteomes" id="UP000515981"/>
    </source>
</evidence>
<dbReference type="GO" id="GO:0042802">
    <property type="term" value="F:identical protein binding"/>
    <property type="evidence" value="ECO:0007669"/>
    <property type="project" value="TreeGrafter"/>
</dbReference>
<sequence length="238" mass="26152">MRVYCAKNYEEASTLAADLIAAQILLKPDSVLGLATGSTPIGAYQRLIAKYEAGELDLSQVKTMNLDEYRGLDSENPNGYRYFMNHQLFDHVNIKIENTNVPDGKKDPAQACGEYDAILERIGGIDLQLLGLGHNGHIGFNEPAEEFSKTTHCVDLSESTIEANARFFDSEDQVPRQAYTMGIQSIMQAKMILIMACGADKKEIVKKAFWGPICPQVPASVLQLHNNVILVGDEACLG</sequence>
<name>A0A7G9FV03_9FIRM</name>